<feature type="transmembrane region" description="Helical" evidence="8">
    <location>
        <begin position="423"/>
        <end position="446"/>
    </location>
</feature>
<comment type="subcellular location">
    <subcellularLocation>
        <location evidence="6">Cell membrane</location>
    </subcellularLocation>
    <subcellularLocation>
        <location evidence="1">Membrane</location>
        <topology evidence="1">Multi-pass membrane protein</topology>
    </subcellularLocation>
</comment>
<dbReference type="Proteomes" id="UP000464780">
    <property type="component" value="Chromosome"/>
</dbReference>
<feature type="compositionally biased region" description="Basic and acidic residues" evidence="7">
    <location>
        <begin position="493"/>
        <end position="504"/>
    </location>
</feature>
<dbReference type="Pfam" id="PF03323">
    <property type="entry name" value="GerA"/>
    <property type="match status" value="1"/>
</dbReference>
<feature type="region of interest" description="Disordered" evidence="7">
    <location>
        <begin position="482"/>
        <end position="504"/>
    </location>
</feature>
<dbReference type="PANTHER" id="PTHR22550">
    <property type="entry name" value="SPORE GERMINATION PROTEIN"/>
    <property type="match status" value="1"/>
</dbReference>
<comment type="similarity">
    <text evidence="2 6">Belongs to the GerABKA family.</text>
</comment>
<evidence type="ECO:0000256" key="3">
    <source>
        <dbReference type="ARBA" id="ARBA00022692"/>
    </source>
</evidence>
<evidence type="ECO:0000313" key="10">
    <source>
        <dbReference type="Proteomes" id="UP000464780"/>
    </source>
</evidence>
<dbReference type="GO" id="GO:0005886">
    <property type="term" value="C:plasma membrane"/>
    <property type="evidence" value="ECO:0007669"/>
    <property type="project" value="UniProtKB-SubCell"/>
</dbReference>
<proteinExistence type="inferred from homology"/>
<keyword evidence="3 8" id="KW-0812">Transmembrane</keyword>
<dbReference type="InterPro" id="IPR050768">
    <property type="entry name" value="UPF0353/GerABKA_families"/>
</dbReference>
<keyword evidence="4 8" id="KW-1133">Transmembrane helix</keyword>
<feature type="transmembrane region" description="Helical" evidence="8">
    <location>
        <begin position="298"/>
        <end position="319"/>
    </location>
</feature>
<dbReference type="InterPro" id="IPR004995">
    <property type="entry name" value="Spore_Ger"/>
</dbReference>
<reference evidence="9 10" key="1">
    <citation type="submission" date="2018-03" db="EMBL/GenBank/DDBJ databases">
        <title>The complete genome of bacterial strain SGAir0260.</title>
        <authorList>
            <person name="Schuster S.C."/>
        </authorList>
    </citation>
    <scope>NUCLEOTIDE SEQUENCE [LARGE SCALE GENOMIC DNA]</scope>
    <source>
        <strain evidence="9 10">SGAir0260</strain>
    </source>
</reference>
<evidence type="ECO:0000256" key="6">
    <source>
        <dbReference type="PIRNR" id="PIRNR005690"/>
    </source>
</evidence>
<evidence type="ECO:0000313" key="9">
    <source>
        <dbReference type="EMBL" id="QHV41691.1"/>
    </source>
</evidence>
<dbReference type="AlphaFoldDB" id="A0AB73UBB6"/>
<organism evidence="9 10">
    <name type="scientific">Bacillus cereus</name>
    <dbReference type="NCBI Taxonomy" id="1396"/>
    <lineage>
        <taxon>Bacteria</taxon>
        <taxon>Bacillati</taxon>
        <taxon>Bacillota</taxon>
        <taxon>Bacilli</taxon>
        <taxon>Bacillales</taxon>
        <taxon>Bacillaceae</taxon>
        <taxon>Bacillus</taxon>
        <taxon>Bacillus cereus group</taxon>
    </lineage>
</organism>
<evidence type="ECO:0000256" key="8">
    <source>
        <dbReference type="SAM" id="Phobius"/>
    </source>
</evidence>
<dbReference type="PANTHER" id="PTHR22550:SF16">
    <property type="entry name" value="SPORE GERMINATION PROTEIN"/>
    <property type="match status" value="1"/>
</dbReference>
<protein>
    <submittedName>
        <fullName evidence="9">Spore germination protein</fullName>
    </submittedName>
</protein>
<evidence type="ECO:0000256" key="5">
    <source>
        <dbReference type="ARBA" id="ARBA00023136"/>
    </source>
</evidence>
<evidence type="ECO:0000256" key="2">
    <source>
        <dbReference type="ARBA" id="ARBA00005278"/>
    </source>
</evidence>
<feature type="transmembrane region" description="Helical" evidence="8">
    <location>
        <begin position="391"/>
        <end position="411"/>
    </location>
</feature>
<dbReference type="PIRSF" id="PIRSF005690">
    <property type="entry name" value="GerBA"/>
    <property type="match status" value="1"/>
</dbReference>
<dbReference type="RefSeq" id="WP_162279618.1">
    <property type="nucleotide sequence ID" value="NZ_CP028009.1"/>
</dbReference>
<name>A0AB73UBB6_BACCE</name>
<dbReference type="GO" id="GO:0009847">
    <property type="term" value="P:spore germination"/>
    <property type="evidence" value="ECO:0007669"/>
    <property type="project" value="UniProtKB-UniRule"/>
</dbReference>
<accession>A0AB73UBB6</accession>
<gene>
    <name evidence="9" type="ORF">C1N66_00215</name>
</gene>
<dbReference type="EMBL" id="CP028009">
    <property type="protein sequence ID" value="QHV41691.1"/>
    <property type="molecule type" value="Genomic_DNA"/>
</dbReference>
<sequence>MFINEKNLKTKNDKILSAIQTNNLKELKSTIKQIFDTSADLVEHPVQLKTKTNVFLYYFEGLTDGVALKNNVVTPLLQEINEDKQVFNSNIIATHTKIAYTWNEIKEGLLEGQCVLFMEGEKRSLLINTKGWAERAIQEPVSEVTIKGSHDGFIENATKNIGLIRRYIPSTELKIKKLKIGERATTFAYLIYLGDVANEDVVQEVETRICKIKTDTVLSIGELANFTKDQNWTPFPQAYLSERPDAISHHILDGKVAVLIDRSPSVMIVPMNLIGFFQTPDDYNIHWLIASFFRLLRFLGFILAIFLPALYIAIVSFHFEIIPIDLYTSIATSRIKVPFSPLIEAFIMEITLEMLREAGIRLPQPIGQTIGIVGGIVIGQAAVQAGLVSNVMVIIVSITAIASFIVSNYDLSSCIRLIRFPMMLFAYLFGIVGIVSGIMLLFAHFVSLTSYGSPYGIPIAPFRFRDLKDSFIRFPIPMLTTRSSAGQSKQQKKKEGGSRGESKL</sequence>
<evidence type="ECO:0000256" key="1">
    <source>
        <dbReference type="ARBA" id="ARBA00004141"/>
    </source>
</evidence>
<keyword evidence="5 6" id="KW-0472">Membrane</keyword>
<evidence type="ECO:0000256" key="4">
    <source>
        <dbReference type="ARBA" id="ARBA00022989"/>
    </source>
</evidence>
<evidence type="ECO:0000256" key="7">
    <source>
        <dbReference type="SAM" id="MobiDB-lite"/>
    </source>
</evidence>